<comment type="caution">
    <text evidence="2">The sequence shown here is derived from an EMBL/GenBank/DDBJ whole genome shotgun (WGS) entry which is preliminary data.</text>
</comment>
<keyword evidence="1" id="KW-0472">Membrane</keyword>
<gene>
    <name evidence="2" type="ORF">S01H1_29572</name>
</gene>
<evidence type="ECO:0000313" key="2">
    <source>
        <dbReference type="EMBL" id="GAF91225.1"/>
    </source>
</evidence>
<sequence>MYLISPIFFIPIILSVIGLTKYRFLKIFSKASNGIGVGLHLVSVFLLPFPLFVKILTLLEINFLIGAIAYIRANRLKKDCIKCDYQGNWDHCPGMKNIRDKLYEHGFRERKS</sequence>
<dbReference type="AlphaFoldDB" id="X0URV2"/>
<keyword evidence="1" id="KW-0812">Transmembrane</keyword>
<feature type="transmembrane region" description="Helical" evidence="1">
    <location>
        <begin position="6"/>
        <end position="24"/>
    </location>
</feature>
<evidence type="ECO:0000256" key="1">
    <source>
        <dbReference type="SAM" id="Phobius"/>
    </source>
</evidence>
<organism evidence="2">
    <name type="scientific">marine sediment metagenome</name>
    <dbReference type="NCBI Taxonomy" id="412755"/>
    <lineage>
        <taxon>unclassified sequences</taxon>
        <taxon>metagenomes</taxon>
        <taxon>ecological metagenomes</taxon>
    </lineage>
</organism>
<proteinExistence type="predicted"/>
<reference evidence="2" key="1">
    <citation type="journal article" date="2014" name="Front. Microbiol.">
        <title>High frequency of phylogenetically diverse reductive dehalogenase-homologous genes in deep subseafloor sedimentary metagenomes.</title>
        <authorList>
            <person name="Kawai M."/>
            <person name="Futagami T."/>
            <person name="Toyoda A."/>
            <person name="Takaki Y."/>
            <person name="Nishi S."/>
            <person name="Hori S."/>
            <person name="Arai W."/>
            <person name="Tsubouchi T."/>
            <person name="Morono Y."/>
            <person name="Uchiyama I."/>
            <person name="Ito T."/>
            <person name="Fujiyama A."/>
            <person name="Inagaki F."/>
            <person name="Takami H."/>
        </authorList>
    </citation>
    <scope>NUCLEOTIDE SEQUENCE</scope>
    <source>
        <strain evidence="2">Expedition CK06-06</strain>
    </source>
</reference>
<keyword evidence="1" id="KW-1133">Transmembrane helix</keyword>
<feature type="transmembrane region" description="Helical" evidence="1">
    <location>
        <begin position="55"/>
        <end position="73"/>
    </location>
</feature>
<protein>
    <submittedName>
        <fullName evidence="2">Uncharacterized protein</fullName>
    </submittedName>
</protein>
<dbReference type="EMBL" id="BARS01018146">
    <property type="protein sequence ID" value="GAF91225.1"/>
    <property type="molecule type" value="Genomic_DNA"/>
</dbReference>
<accession>X0URV2</accession>
<name>X0URV2_9ZZZZ</name>